<name>A0AAF3FK11_9BILA</name>
<protein>
    <submittedName>
        <fullName evidence="2">Uncharacterized protein</fullName>
    </submittedName>
</protein>
<proteinExistence type="predicted"/>
<sequence length="218" mass="25481">MPLEPKVIWVKMHESRDRLILDRLVEETLPKWIRPKSKQQHDVFLDSYRNSSLYESLKSSVPLIGNEFFIWKAYPGKAQINRSHQILVDGLRKINKTIPDLVTEQTGVYVGKEKIASRYEMKTTSFWHQCQLAAFQLEVRTKQKLSETNIGLIDENSSADIFISPPIDTNLYERVVRVTDPLFCICSNPIEDCYEELITKDDWLFAQPSRDFHWTVFG</sequence>
<dbReference type="AlphaFoldDB" id="A0AAF3FK11"/>
<dbReference type="Proteomes" id="UP000887575">
    <property type="component" value="Unassembled WGS sequence"/>
</dbReference>
<reference evidence="2" key="1">
    <citation type="submission" date="2024-02" db="UniProtKB">
        <authorList>
            <consortium name="WormBaseParasite"/>
        </authorList>
    </citation>
    <scope>IDENTIFICATION</scope>
</reference>
<dbReference type="WBParaSite" id="MBELARI_LOCUS6489">
    <property type="protein sequence ID" value="MBELARI_LOCUS6489"/>
    <property type="gene ID" value="MBELARI_LOCUS6489"/>
</dbReference>
<keyword evidence="1" id="KW-1185">Reference proteome</keyword>
<accession>A0AAF3FK11</accession>
<evidence type="ECO:0000313" key="2">
    <source>
        <dbReference type="WBParaSite" id="MBELARI_LOCUS6489"/>
    </source>
</evidence>
<evidence type="ECO:0000313" key="1">
    <source>
        <dbReference type="Proteomes" id="UP000887575"/>
    </source>
</evidence>
<organism evidence="1 2">
    <name type="scientific">Mesorhabditis belari</name>
    <dbReference type="NCBI Taxonomy" id="2138241"/>
    <lineage>
        <taxon>Eukaryota</taxon>
        <taxon>Metazoa</taxon>
        <taxon>Ecdysozoa</taxon>
        <taxon>Nematoda</taxon>
        <taxon>Chromadorea</taxon>
        <taxon>Rhabditida</taxon>
        <taxon>Rhabditina</taxon>
        <taxon>Rhabditomorpha</taxon>
        <taxon>Rhabditoidea</taxon>
        <taxon>Rhabditidae</taxon>
        <taxon>Mesorhabditinae</taxon>
        <taxon>Mesorhabditis</taxon>
    </lineage>
</organism>